<keyword evidence="6" id="KW-1185">Reference proteome</keyword>
<dbReference type="EMBL" id="JBBHLI010000001">
    <property type="protein sequence ID" value="MEK9499994.1"/>
    <property type="molecule type" value="Genomic_DNA"/>
</dbReference>
<proteinExistence type="predicted"/>
<reference evidence="5 6" key="1">
    <citation type="submission" date="2024-02" db="EMBL/GenBank/DDBJ databases">
        <title>A novel Gemmatimonadota bacterium.</title>
        <authorList>
            <person name="Du Z.-J."/>
            <person name="Ye Y.-Q."/>
        </authorList>
    </citation>
    <scope>NUCLEOTIDE SEQUENCE [LARGE SCALE GENOMIC DNA]</scope>
    <source>
        <strain evidence="5 6">DH-20</strain>
    </source>
</reference>
<dbReference type="InterPro" id="IPR008920">
    <property type="entry name" value="TF_FadR/GntR_C"/>
</dbReference>
<dbReference type="Pfam" id="PF00392">
    <property type="entry name" value="GntR"/>
    <property type="match status" value="1"/>
</dbReference>
<organism evidence="5 6">
    <name type="scientific">Gaopeijia maritima</name>
    <dbReference type="NCBI Taxonomy" id="3119007"/>
    <lineage>
        <taxon>Bacteria</taxon>
        <taxon>Pseudomonadati</taxon>
        <taxon>Gemmatimonadota</taxon>
        <taxon>Longimicrobiia</taxon>
        <taxon>Gaopeijiales</taxon>
        <taxon>Gaopeijiaceae</taxon>
        <taxon>Gaopeijia</taxon>
    </lineage>
</organism>
<gene>
    <name evidence="5" type="ORF">WI372_03220</name>
</gene>
<evidence type="ECO:0000256" key="3">
    <source>
        <dbReference type="ARBA" id="ARBA00023163"/>
    </source>
</evidence>
<dbReference type="CDD" id="cd07377">
    <property type="entry name" value="WHTH_GntR"/>
    <property type="match status" value="1"/>
</dbReference>
<dbReference type="InterPro" id="IPR036390">
    <property type="entry name" value="WH_DNA-bd_sf"/>
</dbReference>
<dbReference type="SUPFAM" id="SSF46785">
    <property type="entry name" value="Winged helix' DNA-binding domain"/>
    <property type="match status" value="1"/>
</dbReference>
<dbReference type="InterPro" id="IPR036388">
    <property type="entry name" value="WH-like_DNA-bd_sf"/>
</dbReference>
<keyword evidence="2" id="KW-0238">DNA-binding</keyword>
<dbReference type="InterPro" id="IPR011711">
    <property type="entry name" value="GntR_C"/>
</dbReference>
<comment type="caution">
    <text evidence="5">The sequence shown here is derived from an EMBL/GenBank/DDBJ whole genome shotgun (WGS) entry which is preliminary data.</text>
</comment>
<dbReference type="SUPFAM" id="SSF48008">
    <property type="entry name" value="GntR ligand-binding domain-like"/>
    <property type="match status" value="1"/>
</dbReference>
<dbReference type="PRINTS" id="PR00035">
    <property type="entry name" value="HTHGNTR"/>
</dbReference>
<dbReference type="PANTHER" id="PTHR43537">
    <property type="entry name" value="TRANSCRIPTIONAL REGULATOR, GNTR FAMILY"/>
    <property type="match status" value="1"/>
</dbReference>
<dbReference type="Gene3D" id="1.20.120.530">
    <property type="entry name" value="GntR ligand-binding domain-like"/>
    <property type="match status" value="1"/>
</dbReference>
<sequence length="223" mass="25289">MPKTPWPKVSQTTLADQAYKVIRSRILAGDMALGEFVREQDVSAALGVSRTPVREALGRLSSEGFLERIPHRGFRVPEEPLDTLLELYPIVAALELLAGRLAIPNLVPADIEALKCINRELAESSRDGDVRRRIDLNNRFHHLLCERSGSGRLTDMLDDLRSQVSRLEHWYYSQQGRTEESIAHHDELIRALEEGRTDDALALLESNMAMTFQRFAEDQIEDD</sequence>
<dbReference type="Pfam" id="PF07729">
    <property type="entry name" value="FCD"/>
    <property type="match status" value="1"/>
</dbReference>
<dbReference type="Proteomes" id="UP001484239">
    <property type="component" value="Unassembled WGS sequence"/>
</dbReference>
<evidence type="ECO:0000256" key="2">
    <source>
        <dbReference type="ARBA" id="ARBA00023125"/>
    </source>
</evidence>
<evidence type="ECO:0000259" key="4">
    <source>
        <dbReference type="PROSITE" id="PS50949"/>
    </source>
</evidence>
<name>A0ABU9E5G8_9BACT</name>
<dbReference type="RefSeq" id="WP_405277807.1">
    <property type="nucleotide sequence ID" value="NZ_CP144380.1"/>
</dbReference>
<dbReference type="SMART" id="SM00895">
    <property type="entry name" value="FCD"/>
    <property type="match status" value="1"/>
</dbReference>
<dbReference type="Gene3D" id="1.10.10.10">
    <property type="entry name" value="Winged helix-like DNA-binding domain superfamily/Winged helix DNA-binding domain"/>
    <property type="match status" value="1"/>
</dbReference>
<evidence type="ECO:0000256" key="1">
    <source>
        <dbReference type="ARBA" id="ARBA00023015"/>
    </source>
</evidence>
<evidence type="ECO:0000313" key="6">
    <source>
        <dbReference type="Proteomes" id="UP001484239"/>
    </source>
</evidence>
<feature type="domain" description="HTH gntR-type" evidence="4">
    <location>
        <begin position="12"/>
        <end position="79"/>
    </location>
</feature>
<evidence type="ECO:0000313" key="5">
    <source>
        <dbReference type="EMBL" id="MEK9499994.1"/>
    </source>
</evidence>
<keyword evidence="1" id="KW-0805">Transcription regulation</keyword>
<accession>A0ABU9E5G8</accession>
<dbReference type="SMART" id="SM00345">
    <property type="entry name" value="HTH_GNTR"/>
    <property type="match status" value="1"/>
</dbReference>
<keyword evidence="3" id="KW-0804">Transcription</keyword>
<dbReference type="InterPro" id="IPR000524">
    <property type="entry name" value="Tscrpt_reg_HTH_GntR"/>
</dbReference>
<dbReference type="PANTHER" id="PTHR43537:SF24">
    <property type="entry name" value="GLUCONATE OPERON TRANSCRIPTIONAL REPRESSOR"/>
    <property type="match status" value="1"/>
</dbReference>
<protein>
    <submittedName>
        <fullName evidence="5">GntR family transcriptional regulator</fullName>
    </submittedName>
</protein>
<dbReference type="PROSITE" id="PS50949">
    <property type="entry name" value="HTH_GNTR"/>
    <property type="match status" value="1"/>
</dbReference>